<proteinExistence type="predicted"/>
<dbReference type="SUPFAM" id="SSF55166">
    <property type="entry name" value="Hedgehog/DD-peptidase"/>
    <property type="match status" value="1"/>
</dbReference>
<dbReference type="InterPro" id="IPR052179">
    <property type="entry name" value="DD-CPase-like"/>
</dbReference>
<dbReference type="PANTHER" id="PTHR34385:SF1">
    <property type="entry name" value="PEPTIDOGLYCAN L-ALANYL-D-GLUTAMATE ENDOPEPTIDASE CWLK"/>
    <property type="match status" value="1"/>
</dbReference>
<dbReference type="CDD" id="cd14845">
    <property type="entry name" value="L-Ala-D-Glu_peptidase_like"/>
    <property type="match status" value="1"/>
</dbReference>
<evidence type="ECO:0000313" key="4">
    <source>
        <dbReference type="Proteomes" id="UP000826616"/>
    </source>
</evidence>
<gene>
    <name evidence="3" type="ORF">K3F53_03920</name>
</gene>
<evidence type="ECO:0000313" key="3">
    <source>
        <dbReference type="EMBL" id="QYY43408.1"/>
    </source>
</evidence>
<reference evidence="3 4" key="1">
    <citation type="submission" date="2021-08" db="EMBL/GenBank/DDBJ databases">
        <title>Complete genome sequence of the strain Aneurinibacillus thermoaerophilus CCM 8960.</title>
        <authorList>
            <person name="Musilova J."/>
            <person name="Kourilova X."/>
            <person name="Pernicova I."/>
            <person name="Bezdicek M."/>
            <person name="Lengerova M."/>
            <person name="Obruca S."/>
            <person name="Sedlar K."/>
        </authorList>
    </citation>
    <scope>NUCLEOTIDE SEQUENCE [LARGE SCALE GENOMIC DNA]</scope>
    <source>
        <strain evidence="3 4">CCM 8960</strain>
    </source>
</reference>
<keyword evidence="1" id="KW-0175">Coiled coil</keyword>
<dbReference type="Gene3D" id="3.30.1380.10">
    <property type="match status" value="1"/>
</dbReference>
<evidence type="ECO:0000256" key="1">
    <source>
        <dbReference type="SAM" id="Coils"/>
    </source>
</evidence>
<keyword evidence="4" id="KW-1185">Reference proteome</keyword>
<sequence>MDMAIAWDWLKQKNFRLNDPNLHPVVAQRGWEVVFEAWRKGIYVLITQGNRTFKEQEEIYAKGRRKNPDGSWTVVNKKEIVSNAKPGESYHNYGIALDFALYTPDGKQVTWDMNTDFNKNHKKDWMEVVQMFKARGFEWGGDWRSFKDYPHVQMTFGFSIAQLKAGKRPSRPAMVVQVPEPKITDKKKEEYMIPVAKADKIIALIQAKWKEKDEQIKQYQKMWQEENAKPDKCQQKLDEYHRAAEALRKDKKELGELADEVRKVSGRRAANN</sequence>
<dbReference type="InterPro" id="IPR039561">
    <property type="entry name" value="Peptidase_M15C"/>
</dbReference>
<organism evidence="3 4">
    <name type="scientific">Aneurinibacillus thermoaerophilus</name>
    <dbReference type="NCBI Taxonomy" id="143495"/>
    <lineage>
        <taxon>Bacteria</taxon>
        <taxon>Bacillati</taxon>
        <taxon>Bacillota</taxon>
        <taxon>Bacilli</taxon>
        <taxon>Bacillales</taxon>
        <taxon>Paenibacillaceae</taxon>
        <taxon>Aneurinibacillus group</taxon>
        <taxon>Aneurinibacillus</taxon>
    </lineage>
</organism>
<name>A0ABX8YEM1_ANETH</name>
<dbReference type="PANTHER" id="PTHR34385">
    <property type="entry name" value="D-ALANYL-D-ALANINE CARBOXYPEPTIDASE"/>
    <property type="match status" value="1"/>
</dbReference>
<dbReference type="Proteomes" id="UP000826616">
    <property type="component" value="Chromosome"/>
</dbReference>
<dbReference type="InterPro" id="IPR009045">
    <property type="entry name" value="Zn_M74/Hedgehog-like"/>
</dbReference>
<protein>
    <submittedName>
        <fullName evidence="3">M15 family metallopeptidase</fullName>
    </submittedName>
</protein>
<evidence type="ECO:0000259" key="2">
    <source>
        <dbReference type="Pfam" id="PF13539"/>
    </source>
</evidence>
<feature type="domain" description="Peptidase M15C" evidence="2">
    <location>
        <begin position="85"/>
        <end position="154"/>
    </location>
</feature>
<dbReference type="EMBL" id="CP080764">
    <property type="protein sequence ID" value="QYY43408.1"/>
    <property type="molecule type" value="Genomic_DNA"/>
</dbReference>
<feature type="coiled-coil region" evidence="1">
    <location>
        <begin position="237"/>
        <end position="264"/>
    </location>
</feature>
<dbReference type="Pfam" id="PF13539">
    <property type="entry name" value="Peptidase_M15_4"/>
    <property type="match status" value="1"/>
</dbReference>
<accession>A0ABX8YEM1</accession>